<proteinExistence type="predicted"/>
<protein>
    <submittedName>
        <fullName evidence="1">Uncharacterized protein</fullName>
    </submittedName>
</protein>
<organism evidence="1 2">
    <name type="scientific">Candidatus Roizmanbacteria bacterium RIFOXYD1_FULL_38_12</name>
    <dbReference type="NCBI Taxonomy" id="1802093"/>
    <lineage>
        <taxon>Bacteria</taxon>
        <taxon>Candidatus Roizmaniibacteriota</taxon>
    </lineage>
</organism>
<accession>A0A1F7KZU7</accession>
<reference evidence="1 2" key="1">
    <citation type="journal article" date="2016" name="Nat. Commun.">
        <title>Thousands of microbial genomes shed light on interconnected biogeochemical processes in an aquifer system.</title>
        <authorList>
            <person name="Anantharaman K."/>
            <person name="Brown C.T."/>
            <person name="Hug L.A."/>
            <person name="Sharon I."/>
            <person name="Castelle C.J."/>
            <person name="Probst A.J."/>
            <person name="Thomas B.C."/>
            <person name="Singh A."/>
            <person name="Wilkins M.J."/>
            <person name="Karaoz U."/>
            <person name="Brodie E.L."/>
            <person name="Williams K.H."/>
            <person name="Hubbard S.S."/>
            <person name="Banfield J.F."/>
        </authorList>
    </citation>
    <scope>NUCLEOTIDE SEQUENCE [LARGE SCALE GENOMIC DNA]</scope>
</reference>
<dbReference type="EMBL" id="MGBR01000001">
    <property type="protein sequence ID" value="OGK73314.1"/>
    <property type="molecule type" value="Genomic_DNA"/>
</dbReference>
<dbReference type="Proteomes" id="UP000177050">
    <property type="component" value="Unassembled WGS sequence"/>
</dbReference>
<evidence type="ECO:0000313" key="1">
    <source>
        <dbReference type="EMBL" id="OGK73314.1"/>
    </source>
</evidence>
<dbReference type="AlphaFoldDB" id="A0A1F7KZU7"/>
<evidence type="ECO:0000313" key="2">
    <source>
        <dbReference type="Proteomes" id="UP000177050"/>
    </source>
</evidence>
<name>A0A1F7KZU7_9BACT</name>
<sequence length="430" mass="48084">MDSQERKTPSSYDSASISGLDLTTKYPNAVTHFKGGEFRFAHGNPRAHFACMTIALGGTGEGYREWYDGQIRDFNALREELGLPRELSYYLSRLARPVFTEGGGFVRLNIFDMYKLLYHAPAEFKHEMEARLLDTARLSKALIGKGCELPPIGGISLSCETRYGFQEGTVDIIFSADTPPEVEAAADVEIKIKKPKKEHLSFIPERHKVRNLIPKRLPLWAVRLVPEEGGDGNVRIGIHASQRIVEETGTIPIRAAHILAAFPRDKDKDLVIPGDNTSMIENVRKLLLAFGSSKKGLDRAILSVANLDESIDPKVVPYLYILSGIPGTYIVKRIEQALNGFPFEEFTLILAIQMLQKMGYKNLYAIGKPNSVFSRYLDPIEAYPYSFGLFHAGTALGLSEQGRERLFQCGFAPVEILLESQKTPIKKVYR</sequence>
<gene>
    <name evidence="1" type="ORF">A3K52_00770</name>
</gene>
<comment type="caution">
    <text evidence="1">The sequence shown here is derived from an EMBL/GenBank/DDBJ whole genome shotgun (WGS) entry which is preliminary data.</text>
</comment>